<evidence type="ECO:0000256" key="4">
    <source>
        <dbReference type="ARBA" id="ARBA00023004"/>
    </source>
</evidence>
<evidence type="ECO:0000313" key="6">
    <source>
        <dbReference type="EMBL" id="WPU93189.1"/>
    </source>
</evidence>
<sequence>MKIIIRSLLILIIALFINKTSVGLPQKNKNNTYDVVIYGGTASGVMAAIASAKEGAKVVILEPKLHIGGMVTGGLAATDIGRRSVIGGYPLEFFKRLGKYYNYQSMTRDSIGWFPEPHVAELVLNQMIKEAGITVYYQKRLKEKGGVKIEGGKITGLIMENGDEFTGKVFIDATYEGDLMAFAGVSYIVGREAKEVYNEYSAGIRDSFGSQSAYDDAGKLLPRVQTQAPGPVGSGDTKTQAYNFRLSLTNDPGNLVPFPKPGHYDTRRYIDLLRTTLTLINKEGAVQAAEHMFPGMGKVPHDKVDLNAADYVGGNWDYPDGSYQRRKQIWEDHVDYVAGYMYFLGHDEHLPQAYRDAINRWGLSKDEFIDNHNWPYELYVREARRMVGVYVITQHDVVSDMQKTDAIGLGSYGLDVHPVQAWVNDKGLLKYEGRPQRTEQERMKHIPYQIPYRAIIPRKSEVKNLLVPVCLSASHVAYSTLRMEPQFMILGQAAGTAAYLAVKQQKTVQDIDIKELAALLRTRGAFLESKIKTLGDLKPGMGID</sequence>
<dbReference type="InterPro" id="IPR039650">
    <property type="entry name" value="HdrA-like"/>
</dbReference>
<dbReference type="Gene3D" id="3.50.50.60">
    <property type="entry name" value="FAD/NAD(P)-binding domain"/>
    <property type="match status" value="1"/>
</dbReference>
<evidence type="ECO:0000256" key="5">
    <source>
        <dbReference type="ARBA" id="ARBA00023014"/>
    </source>
</evidence>
<keyword evidence="5" id="KW-0411">Iron-sulfur</keyword>
<keyword evidence="7" id="KW-1185">Reference proteome</keyword>
<evidence type="ECO:0000256" key="3">
    <source>
        <dbReference type="ARBA" id="ARBA00023002"/>
    </source>
</evidence>
<name>A0ABZ0TK36_9SPHI</name>
<dbReference type="RefSeq" id="WP_321562341.1">
    <property type="nucleotide sequence ID" value="NZ_CP139558.1"/>
</dbReference>
<dbReference type="Proteomes" id="UP001324380">
    <property type="component" value="Chromosome"/>
</dbReference>
<dbReference type="Pfam" id="PF12831">
    <property type="entry name" value="FAD_oxidored"/>
    <property type="match status" value="1"/>
</dbReference>
<organism evidence="6 7">
    <name type="scientific">Mucilaginibacter sabulilitoris</name>
    <dbReference type="NCBI Taxonomy" id="1173583"/>
    <lineage>
        <taxon>Bacteria</taxon>
        <taxon>Pseudomonadati</taxon>
        <taxon>Bacteroidota</taxon>
        <taxon>Sphingobacteriia</taxon>
        <taxon>Sphingobacteriales</taxon>
        <taxon>Sphingobacteriaceae</taxon>
        <taxon>Mucilaginibacter</taxon>
    </lineage>
</organism>
<keyword evidence="1" id="KW-0004">4Fe-4S</keyword>
<reference evidence="6 7" key="1">
    <citation type="submission" date="2023-11" db="EMBL/GenBank/DDBJ databases">
        <title>Analysis of the Genomes of Mucilaginibacter gossypii cycad 4 and M. sabulilitoris SNA2: microbes with the potential for plant growth promotion.</title>
        <authorList>
            <person name="Hirsch A.M."/>
            <person name="Humm E."/>
            <person name="Rubbi M."/>
            <person name="Del Vecchio G."/>
            <person name="Ha S.M."/>
            <person name="Pellegrini M."/>
            <person name="Gunsalus R.P."/>
        </authorList>
    </citation>
    <scope>NUCLEOTIDE SEQUENCE [LARGE SCALE GENOMIC DNA]</scope>
    <source>
        <strain evidence="6 7">SNA2</strain>
    </source>
</reference>
<accession>A0ABZ0TK36</accession>
<dbReference type="InterPro" id="IPR036188">
    <property type="entry name" value="FAD/NAD-bd_sf"/>
</dbReference>
<dbReference type="EMBL" id="CP139558">
    <property type="protein sequence ID" value="WPU93189.1"/>
    <property type="molecule type" value="Genomic_DNA"/>
</dbReference>
<keyword evidence="3" id="KW-0560">Oxidoreductase</keyword>
<evidence type="ECO:0000313" key="7">
    <source>
        <dbReference type="Proteomes" id="UP001324380"/>
    </source>
</evidence>
<proteinExistence type="predicted"/>
<gene>
    <name evidence="6" type="ORF">SNE25_28115</name>
</gene>
<evidence type="ECO:0000256" key="1">
    <source>
        <dbReference type="ARBA" id="ARBA00022485"/>
    </source>
</evidence>
<dbReference type="PANTHER" id="PTHR43498:SF1">
    <property type="entry name" value="COB--COM HETERODISULFIDE REDUCTASE IRON-SULFUR SUBUNIT A"/>
    <property type="match status" value="1"/>
</dbReference>
<dbReference type="SUPFAM" id="SSF51905">
    <property type="entry name" value="FAD/NAD(P)-binding domain"/>
    <property type="match status" value="1"/>
</dbReference>
<keyword evidence="2" id="KW-0479">Metal-binding</keyword>
<dbReference type="PANTHER" id="PTHR43498">
    <property type="entry name" value="FERREDOXIN:COB-COM HETERODISULFIDE REDUCTASE SUBUNIT A"/>
    <property type="match status" value="1"/>
</dbReference>
<evidence type="ECO:0000256" key="2">
    <source>
        <dbReference type="ARBA" id="ARBA00022723"/>
    </source>
</evidence>
<keyword evidence="4" id="KW-0408">Iron</keyword>
<protein>
    <submittedName>
        <fullName evidence="6">FAD-dependent oxidoreductase</fullName>
    </submittedName>
</protein>